<dbReference type="PANTHER" id="PTHR28144:SF1">
    <property type="entry name" value="ER MEMBRANE PROTEIN COMPLEX SUBUNIT 5"/>
    <property type="match status" value="1"/>
</dbReference>
<feature type="chain" id="PRO_5026025273" description="Magnesium transporter" evidence="7">
    <location>
        <begin position="23"/>
        <end position="114"/>
    </location>
</feature>
<dbReference type="OrthoDB" id="44756at2759"/>
<comment type="similarity">
    <text evidence="2">Belongs to the membrane magnesium transporter (TC 1.A.67) family.</text>
</comment>
<dbReference type="InterPro" id="IPR053279">
    <property type="entry name" value="EMC_subunit"/>
</dbReference>
<keyword evidence="4 6" id="KW-1133">Transmembrane helix</keyword>
<accession>A0A6G1HYY2</accession>
<evidence type="ECO:0008006" key="10">
    <source>
        <dbReference type="Google" id="ProtNLM"/>
    </source>
</evidence>
<name>A0A6G1HYY2_9PEZI</name>
<evidence type="ECO:0000256" key="1">
    <source>
        <dbReference type="ARBA" id="ARBA00004127"/>
    </source>
</evidence>
<evidence type="ECO:0000313" key="8">
    <source>
        <dbReference type="EMBL" id="KAF2401076.1"/>
    </source>
</evidence>
<feature type="signal peptide" evidence="7">
    <location>
        <begin position="1"/>
        <end position="22"/>
    </location>
</feature>
<keyword evidence="3 6" id="KW-0812">Transmembrane</keyword>
<sequence>MGTLTAALSGLGLLLLTHAVYSAHEHSTLHLTTPLPTDIAIELLLSTAMLCVAIVLRAPALRPVEWSAWAGQLEGGRKRGVKSREEREVEGGVYGVVRVLQERAGFADVRVRCV</sequence>
<dbReference type="EMBL" id="ML996693">
    <property type="protein sequence ID" value="KAF2401076.1"/>
    <property type="molecule type" value="Genomic_DNA"/>
</dbReference>
<feature type="transmembrane region" description="Helical" evidence="6">
    <location>
        <begin position="38"/>
        <end position="56"/>
    </location>
</feature>
<organism evidence="8 9">
    <name type="scientific">Trichodelitschia bisporula</name>
    <dbReference type="NCBI Taxonomy" id="703511"/>
    <lineage>
        <taxon>Eukaryota</taxon>
        <taxon>Fungi</taxon>
        <taxon>Dikarya</taxon>
        <taxon>Ascomycota</taxon>
        <taxon>Pezizomycotina</taxon>
        <taxon>Dothideomycetes</taxon>
        <taxon>Dothideomycetes incertae sedis</taxon>
        <taxon>Phaeotrichales</taxon>
        <taxon>Phaeotrichaceae</taxon>
        <taxon>Trichodelitschia</taxon>
    </lineage>
</organism>
<reference evidence="8" key="1">
    <citation type="journal article" date="2020" name="Stud. Mycol.">
        <title>101 Dothideomycetes genomes: a test case for predicting lifestyles and emergence of pathogens.</title>
        <authorList>
            <person name="Haridas S."/>
            <person name="Albert R."/>
            <person name="Binder M."/>
            <person name="Bloem J."/>
            <person name="Labutti K."/>
            <person name="Salamov A."/>
            <person name="Andreopoulos B."/>
            <person name="Baker S."/>
            <person name="Barry K."/>
            <person name="Bills G."/>
            <person name="Bluhm B."/>
            <person name="Cannon C."/>
            <person name="Castanera R."/>
            <person name="Culley D."/>
            <person name="Daum C."/>
            <person name="Ezra D."/>
            <person name="Gonzalez J."/>
            <person name="Henrissat B."/>
            <person name="Kuo A."/>
            <person name="Liang C."/>
            <person name="Lipzen A."/>
            <person name="Lutzoni F."/>
            <person name="Magnuson J."/>
            <person name="Mondo S."/>
            <person name="Nolan M."/>
            <person name="Ohm R."/>
            <person name="Pangilinan J."/>
            <person name="Park H.-J."/>
            <person name="Ramirez L."/>
            <person name="Alfaro M."/>
            <person name="Sun H."/>
            <person name="Tritt A."/>
            <person name="Yoshinaga Y."/>
            <person name="Zwiers L.-H."/>
            <person name="Turgeon B."/>
            <person name="Goodwin S."/>
            <person name="Spatafora J."/>
            <person name="Crous P."/>
            <person name="Grigoriev I."/>
        </authorList>
    </citation>
    <scope>NUCLEOTIDE SEQUENCE</scope>
    <source>
        <strain evidence="8">CBS 262.69</strain>
    </source>
</reference>
<evidence type="ECO:0000313" key="9">
    <source>
        <dbReference type="Proteomes" id="UP000799640"/>
    </source>
</evidence>
<evidence type="ECO:0000256" key="6">
    <source>
        <dbReference type="SAM" id="Phobius"/>
    </source>
</evidence>
<dbReference type="AlphaFoldDB" id="A0A6G1HYY2"/>
<evidence type="ECO:0000256" key="2">
    <source>
        <dbReference type="ARBA" id="ARBA00006109"/>
    </source>
</evidence>
<gene>
    <name evidence="8" type="ORF">EJ06DRAFT_529244</name>
</gene>
<dbReference type="Proteomes" id="UP000799640">
    <property type="component" value="Unassembled WGS sequence"/>
</dbReference>
<keyword evidence="5 6" id="KW-0472">Membrane</keyword>
<dbReference type="PANTHER" id="PTHR28144">
    <property type="entry name" value="ER MEMBRANE PROTEIN COMPLEX SUBUNIT 5"/>
    <property type="match status" value="1"/>
</dbReference>
<proteinExistence type="inferred from homology"/>
<keyword evidence="9" id="KW-1185">Reference proteome</keyword>
<evidence type="ECO:0000256" key="7">
    <source>
        <dbReference type="SAM" id="SignalP"/>
    </source>
</evidence>
<protein>
    <recommendedName>
        <fullName evidence="10">Magnesium transporter</fullName>
    </recommendedName>
</protein>
<keyword evidence="7" id="KW-0732">Signal</keyword>
<evidence type="ECO:0000256" key="4">
    <source>
        <dbReference type="ARBA" id="ARBA00022989"/>
    </source>
</evidence>
<dbReference type="GO" id="GO:0034975">
    <property type="term" value="P:protein folding in endoplasmic reticulum"/>
    <property type="evidence" value="ECO:0007669"/>
    <property type="project" value="TreeGrafter"/>
</dbReference>
<dbReference type="InterPro" id="IPR018937">
    <property type="entry name" value="MMgT"/>
</dbReference>
<comment type="subcellular location">
    <subcellularLocation>
        <location evidence="1">Endomembrane system</location>
        <topology evidence="1">Multi-pass membrane protein</topology>
    </subcellularLocation>
</comment>
<dbReference type="GO" id="GO:0072546">
    <property type="term" value="C:EMC complex"/>
    <property type="evidence" value="ECO:0007669"/>
    <property type="project" value="TreeGrafter"/>
</dbReference>
<dbReference type="Pfam" id="PF10270">
    <property type="entry name" value="MMgT"/>
    <property type="match status" value="1"/>
</dbReference>
<evidence type="ECO:0000256" key="3">
    <source>
        <dbReference type="ARBA" id="ARBA00022692"/>
    </source>
</evidence>
<evidence type="ECO:0000256" key="5">
    <source>
        <dbReference type="ARBA" id="ARBA00023136"/>
    </source>
</evidence>